<protein>
    <submittedName>
        <fullName evidence="3">Prolyl oligopeptidase family serine peptidase</fullName>
    </submittedName>
</protein>
<accession>A0ABV1RC38</accession>
<sequence length="241" mass="26780">MKNIMQTFLLGLILVGCAQVAHFETSNDGQIIETQISVSKAIDMNYLLYKPVDAAQKQQALLLFLHGGGEGGDNPQAIKKHGPPKLIAEGKAFPFYVLAPQNPYKNGFWDDQAVYELLQKVIAEHNIDPTKIYLSGMSRGGYGAWRLAMNYPNIFAAMAVVCGASVPKAYAAKVKHIPIKLFHGEKDQVIPVSETIEMYNALTALNADVTLTVYPEADHDSWTQTYQEDALYDWFLSHSRD</sequence>
<dbReference type="Gene3D" id="3.40.50.1820">
    <property type="entry name" value="alpha/beta hydrolase"/>
    <property type="match status" value="1"/>
</dbReference>
<dbReference type="InterPro" id="IPR029058">
    <property type="entry name" value="AB_hydrolase_fold"/>
</dbReference>
<dbReference type="PROSITE" id="PS51257">
    <property type="entry name" value="PROKAR_LIPOPROTEIN"/>
    <property type="match status" value="1"/>
</dbReference>
<keyword evidence="4" id="KW-1185">Reference proteome</keyword>
<dbReference type="PANTHER" id="PTHR43037:SF1">
    <property type="entry name" value="BLL1128 PROTEIN"/>
    <property type="match status" value="1"/>
</dbReference>
<dbReference type="EMBL" id="JBELOE010000054">
    <property type="protein sequence ID" value="MER2490483.1"/>
    <property type="molecule type" value="Genomic_DNA"/>
</dbReference>
<comment type="caution">
    <text evidence="3">The sequence shown here is derived from an EMBL/GenBank/DDBJ whole genome shotgun (WGS) entry which is preliminary data.</text>
</comment>
<dbReference type="Proteomes" id="UP001467690">
    <property type="component" value="Unassembled WGS sequence"/>
</dbReference>
<name>A0ABV1RC38_9ALTE</name>
<evidence type="ECO:0000313" key="4">
    <source>
        <dbReference type="Proteomes" id="UP001467690"/>
    </source>
</evidence>
<dbReference type="PANTHER" id="PTHR43037">
    <property type="entry name" value="UNNAMED PRODUCT-RELATED"/>
    <property type="match status" value="1"/>
</dbReference>
<keyword evidence="1" id="KW-0732">Signal</keyword>
<dbReference type="RefSeq" id="WP_143870197.1">
    <property type="nucleotide sequence ID" value="NZ_CP041660.1"/>
</dbReference>
<evidence type="ECO:0000313" key="3">
    <source>
        <dbReference type="EMBL" id="MER2490483.1"/>
    </source>
</evidence>
<feature type="domain" description="Phospholipase/carboxylesterase/thioesterase" evidence="2">
    <location>
        <begin position="114"/>
        <end position="227"/>
    </location>
</feature>
<organism evidence="3 4">
    <name type="scientific">Catenovulum sediminis</name>
    <dbReference type="NCBI Taxonomy" id="1740262"/>
    <lineage>
        <taxon>Bacteria</taxon>
        <taxon>Pseudomonadati</taxon>
        <taxon>Pseudomonadota</taxon>
        <taxon>Gammaproteobacteria</taxon>
        <taxon>Alteromonadales</taxon>
        <taxon>Alteromonadaceae</taxon>
        <taxon>Catenovulum</taxon>
    </lineage>
</organism>
<dbReference type="InterPro" id="IPR003140">
    <property type="entry name" value="PLipase/COase/thioEstase"/>
</dbReference>
<evidence type="ECO:0000259" key="2">
    <source>
        <dbReference type="Pfam" id="PF02230"/>
    </source>
</evidence>
<dbReference type="Pfam" id="PF02230">
    <property type="entry name" value="Abhydrolase_2"/>
    <property type="match status" value="1"/>
</dbReference>
<dbReference type="InterPro" id="IPR050955">
    <property type="entry name" value="Plant_Biomass_Hydrol_Est"/>
</dbReference>
<evidence type="ECO:0000256" key="1">
    <source>
        <dbReference type="ARBA" id="ARBA00022729"/>
    </source>
</evidence>
<dbReference type="SUPFAM" id="SSF53474">
    <property type="entry name" value="alpha/beta-Hydrolases"/>
    <property type="match status" value="1"/>
</dbReference>
<reference evidence="3 4" key="1">
    <citation type="submission" date="2024-06" db="EMBL/GenBank/DDBJ databases">
        <authorList>
            <person name="Chen R.Y."/>
        </authorList>
    </citation>
    <scope>NUCLEOTIDE SEQUENCE [LARGE SCALE GENOMIC DNA]</scope>
    <source>
        <strain evidence="3 4">D2</strain>
    </source>
</reference>
<gene>
    <name evidence="3" type="ORF">ABS311_01110</name>
</gene>
<proteinExistence type="predicted"/>